<dbReference type="SUPFAM" id="SSF51735">
    <property type="entry name" value="NAD(P)-binding Rossmann-fold domains"/>
    <property type="match status" value="1"/>
</dbReference>
<name>A0ABW3E1F8_9ACTN</name>
<evidence type="ECO:0000313" key="1">
    <source>
        <dbReference type="EMBL" id="MFD0889918.1"/>
    </source>
</evidence>
<dbReference type="Gene3D" id="3.40.50.720">
    <property type="entry name" value="NAD(P)-binding Rossmann-like Domain"/>
    <property type="match status" value="1"/>
</dbReference>
<reference evidence="2" key="1">
    <citation type="journal article" date="2019" name="Int. J. Syst. Evol. Microbiol.">
        <title>The Global Catalogue of Microorganisms (GCM) 10K type strain sequencing project: providing services to taxonomists for standard genome sequencing and annotation.</title>
        <authorList>
            <consortium name="The Broad Institute Genomics Platform"/>
            <consortium name="The Broad Institute Genome Sequencing Center for Infectious Disease"/>
            <person name="Wu L."/>
            <person name="Ma J."/>
        </authorList>
    </citation>
    <scope>NUCLEOTIDE SEQUENCE [LARGE SCALE GENOMIC DNA]</scope>
    <source>
        <strain evidence="2">CCUG 62974</strain>
    </source>
</reference>
<protein>
    <submittedName>
        <fullName evidence="1">NAD-dependent epimerase</fullName>
    </submittedName>
</protein>
<evidence type="ECO:0000313" key="2">
    <source>
        <dbReference type="Proteomes" id="UP001597024"/>
    </source>
</evidence>
<sequence length="85" mass="9392">VAGRMCELAGVGDPGVKAMPHWVLRAGGLVSPMLAELEELRYQFVRPFVMDSSDFQTTFGVRPTPMDEALAATIAWWRDRLARAA</sequence>
<keyword evidence="2" id="KW-1185">Reference proteome</keyword>
<gene>
    <name evidence="1" type="ORF">ACFQ08_35705</name>
</gene>
<comment type="caution">
    <text evidence="1">The sequence shown here is derived from an EMBL/GenBank/DDBJ whole genome shotgun (WGS) entry which is preliminary data.</text>
</comment>
<dbReference type="EMBL" id="JBHTHX010002102">
    <property type="protein sequence ID" value="MFD0889918.1"/>
    <property type="molecule type" value="Genomic_DNA"/>
</dbReference>
<organism evidence="1 2">
    <name type="scientific">Streptosporangium algeriense</name>
    <dbReference type="NCBI Taxonomy" id="1682748"/>
    <lineage>
        <taxon>Bacteria</taxon>
        <taxon>Bacillati</taxon>
        <taxon>Actinomycetota</taxon>
        <taxon>Actinomycetes</taxon>
        <taxon>Streptosporangiales</taxon>
        <taxon>Streptosporangiaceae</taxon>
        <taxon>Streptosporangium</taxon>
    </lineage>
</organism>
<dbReference type="InterPro" id="IPR036291">
    <property type="entry name" value="NAD(P)-bd_dom_sf"/>
</dbReference>
<feature type="non-terminal residue" evidence="1">
    <location>
        <position position="1"/>
    </location>
</feature>
<proteinExistence type="predicted"/>
<dbReference type="Proteomes" id="UP001597024">
    <property type="component" value="Unassembled WGS sequence"/>
</dbReference>
<accession>A0ABW3E1F8</accession>